<evidence type="ECO:0000313" key="2">
    <source>
        <dbReference type="EMBL" id="KAL1124749.1"/>
    </source>
</evidence>
<organism evidence="2 3">
    <name type="scientific">Ranatra chinensis</name>
    <dbReference type="NCBI Taxonomy" id="642074"/>
    <lineage>
        <taxon>Eukaryota</taxon>
        <taxon>Metazoa</taxon>
        <taxon>Ecdysozoa</taxon>
        <taxon>Arthropoda</taxon>
        <taxon>Hexapoda</taxon>
        <taxon>Insecta</taxon>
        <taxon>Pterygota</taxon>
        <taxon>Neoptera</taxon>
        <taxon>Paraneoptera</taxon>
        <taxon>Hemiptera</taxon>
        <taxon>Heteroptera</taxon>
        <taxon>Panheteroptera</taxon>
        <taxon>Nepomorpha</taxon>
        <taxon>Nepidae</taxon>
        <taxon>Ranatrinae</taxon>
        <taxon>Ranatra</taxon>
    </lineage>
</organism>
<name>A0ABD0YCE1_9HEMI</name>
<comment type="caution">
    <text evidence="2">The sequence shown here is derived from an EMBL/GenBank/DDBJ whole genome shotgun (WGS) entry which is preliminary data.</text>
</comment>
<keyword evidence="3" id="KW-1185">Reference proteome</keyword>
<dbReference type="Proteomes" id="UP001558652">
    <property type="component" value="Unassembled WGS sequence"/>
</dbReference>
<evidence type="ECO:0000313" key="3">
    <source>
        <dbReference type="Proteomes" id="UP001558652"/>
    </source>
</evidence>
<protein>
    <submittedName>
        <fullName evidence="2">Uncharacterized protein</fullName>
    </submittedName>
</protein>
<sequence>MDWLPDLSLSGLRNWTLGSYMRRRRGGGMEESPAPPRPQPQQNTTPPQPTAQHLRSQAFRKCESATFHLDGATYTIGKPLQYGITYNTVTLPSSPLNREYRFKPQSEMLDSPASTGFTQPRWEDQLVFTASTSDWCTRILNFL</sequence>
<gene>
    <name evidence="2" type="ORF">AAG570_001370</name>
</gene>
<evidence type="ECO:0000256" key="1">
    <source>
        <dbReference type="SAM" id="MobiDB-lite"/>
    </source>
</evidence>
<accession>A0ABD0YCE1</accession>
<reference evidence="2 3" key="1">
    <citation type="submission" date="2024-07" db="EMBL/GenBank/DDBJ databases">
        <title>Chromosome-level genome assembly of the water stick insect Ranatra chinensis (Heteroptera: Nepidae).</title>
        <authorList>
            <person name="Liu X."/>
        </authorList>
    </citation>
    <scope>NUCLEOTIDE SEQUENCE [LARGE SCALE GENOMIC DNA]</scope>
    <source>
        <strain evidence="2">Cailab_2021Rc</strain>
        <tissue evidence="2">Muscle</tissue>
    </source>
</reference>
<feature type="region of interest" description="Disordered" evidence="1">
    <location>
        <begin position="24"/>
        <end position="57"/>
    </location>
</feature>
<proteinExistence type="predicted"/>
<dbReference type="EMBL" id="JBFDAA010000010">
    <property type="protein sequence ID" value="KAL1124749.1"/>
    <property type="molecule type" value="Genomic_DNA"/>
</dbReference>
<dbReference type="AlphaFoldDB" id="A0ABD0YCE1"/>